<dbReference type="GO" id="GO:0046872">
    <property type="term" value="F:metal ion binding"/>
    <property type="evidence" value="ECO:0007669"/>
    <property type="project" value="UniProtKB-UniRule"/>
</dbReference>
<dbReference type="GO" id="GO:0061598">
    <property type="term" value="F:molybdopterin adenylyltransferase activity"/>
    <property type="evidence" value="ECO:0007669"/>
    <property type="project" value="UniProtKB-UniRule"/>
</dbReference>
<comment type="similarity">
    <text evidence="13">Belongs to the MoeA family.</text>
</comment>
<evidence type="ECO:0000256" key="5">
    <source>
        <dbReference type="ARBA" id="ARBA00022505"/>
    </source>
</evidence>
<dbReference type="InterPro" id="IPR005110">
    <property type="entry name" value="MoeA_linker/N"/>
</dbReference>
<dbReference type="GO" id="GO:0005829">
    <property type="term" value="C:cytosol"/>
    <property type="evidence" value="ECO:0007669"/>
    <property type="project" value="TreeGrafter"/>
</dbReference>
<dbReference type="Gene3D" id="3.40.980.10">
    <property type="entry name" value="MoaB/Mog-like domain"/>
    <property type="match status" value="2"/>
</dbReference>
<feature type="domain" description="MoaB/Mog" evidence="14">
    <location>
        <begin position="8"/>
        <end position="153"/>
    </location>
</feature>
<dbReference type="GO" id="GO:0072579">
    <property type="term" value="P:glycine receptor clustering"/>
    <property type="evidence" value="ECO:0007669"/>
    <property type="project" value="TreeGrafter"/>
</dbReference>
<evidence type="ECO:0000256" key="11">
    <source>
        <dbReference type="ARBA" id="ARBA00023150"/>
    </source>
</evidence>
<sequence>MAAPIKFGILTVSDTCFNGTKADTSGPKLNEEIKREFPNSQVIFHIAPDELPSIKECLLKWCDYHMCDVILTTGGTGFSPRDVTPEATRQVIEKEAPGLAYAMVARSLAITEMAMLSRAVCGIRKKTIIANLPGSEKGAAECFGFIKNAIPHAVNVLADRQDLVTKEHVTIQGISLEKVGTISPSKVKLDNVAARNRISPYPLVEVSKATEIIRRECSPTLEIEVIPFEKSANRILAEDVLATEAVPPFRASMKDGYAVKSEDGVGNRIVREVAAAGDMPSEEELKAGEAIRISTGAPVPPGADAVVQVEDTSIVETSTDGTKELSIEIKVAPICGQDIRDIGSDVKVNELVLKKYDRISPAHVGVLAVLGKTEVKVYKRRAVGVISTGNEIKNPKDNVGPGQIRDCNKFTLLNLLKKYYYEAEDCGMAKDDPDSMKKALHAAFSKNDVVITSGGVSMGEFDVLKQVLEQDFDAMIHFARVNMKPGKPTTFATCSFAGKTKVVFGLPGNPVSCGVTCLLFVIPTLRHIERSAVIDFPIMNVIATALENKDNRPEYQRVRVYQQSGVTTLLSTGNQTSSRLNSLVGANGLALVYNYVIPKNSYNNSRLSYQVMLFDV</sequence>
<organism evidence="15 16">
    <name type="scientific">Phaedon cochleariae</name>
    <name type="common">Mustard beetle</name>
    <dbReference type="NCBI Taxonomy" id="80249"/>
    <lineage>
        <taxon>Eukaryota</taxon>
        <taxon>Metazoa</taxon>
        <taxon>Ecdysozoa</taxon>
        <taxon>Arthropoda</taxon>
        <taxon>Hexapoda</taxon>
        <taxon>Insecta</taxon>
        <taxon>Pterygota</taxon>
        <taxon>Neoptera</taxon>
        <taxon>Endopterygota</taxon>
        <taxon>Coleoptera</taxon>
        <taxon>Polyphaga</taxon>
        <taxon>Cucujiformia</taxon>
        <taxon>Chrysomeloidea</taxon>
        <taxon>Chrysomelidae</taxon>
        <taxon>Chrysomelinae</taxon>
        <taxon>Chrysomelini</taxon>
        <taxon>Phaedon</taxon>
    </lineage>
</organism>
<reference evidence="15" key="2">
    <citation type="submission" date="2022-10" db="EMBL/GenBank/DDBJ databases">
        <authorList>
            <consortium name="ENA_rothamsted_submissions"/>
            <consortium name="culmorum"/>
            <person name="King R."/>
        </authorList>
    </citation>
    <scope>NUCLEOTIDE SEQUENCE</scope>
</reference>
<dbReference type="InterPro" id="IPR036425">
    <property type="entry name" value="MoaB/Mog-like_dom_sf"/>
</dbReference>
<dbReference type="Proteomes" id="UP001153737">
    <property type="component" value="Chromosome 3"/>
</dbReference>
<dbReference type="FunFam" id="2.170.190.11:FF:000001">
    <property type="entry name" value="Molybdopterin molybdenumtransferase"/>
    <property type="match status" value="1"/>
</dbReference>
<dbReference type="PROSITE" id="PS01079">
    <property type="entry name" value="MOCF_BIOSYNTHESIS_2"/>
    <property type="match status" value="1"/>
</dbReference>
<evidence type="ECO:0000259" key="14">
    <source>
        <dbReference type="SMART" id="SM00852"/>
    </source>
</evidence>
<evidence type="ECO:0000256" key="1">
    <source>
        <dbReference type="ARBA" id="ARBA00001946"/>
    </source>
</evidence>
<protein>
    <recommendedName>
        <fullName evidence="14">MoaB/Mog domain-containing protein</fullName>
    </recommendedName>
</protein>
<evidence type="ECO:0000256" key="2">
    <source>
        <dbReference type="ARBA" id="ARBA00005046"/>
    </source>
</evidence>
<dbReference type="GO" id="GO:0030425">
    <property type="term" value="C:dendrite"/>
    <property type="evidence" value="ECO:0007669"/>
    <property type="project" value="TreeGrafter"/>
</dbReference>
<dbReference type="Gene3D" id="2.40.340.10">
    <property type="entry name" value="MoeA, C-terminal, domain IV"/>
    <property type="match status" value="1"/>
</dbReference>
<keyword evidence="9" id="KW-0067">ATP-binding</keyword>
<evidence type="ECO:0000256" key="4">
    <source>
        <dbReference type="ARBA" id="ARBA00008339"/>
    </source>
</evidence>
<dbReference type="InterPro" id="IPR001453">
    <property type="entry name" value="MoaB/Mog_dom"/>
</dbReference>
<dbReference type="Pfam" id="PF00994">
    <property type="entry name" value="MoCF_biosynth"/>
    <property type="match status" value="2"/>
</dbReference>
<dbReference type="GO" id="GO:0007529">
    <property type="term" value="P:establishment of synaptic specificity at neuromuscular junction"/>
    <property type="evidence" value="ECO:0007669"/>
    <property type="project" value="TreeGrafter"/>
</dbReference>
<proteinExistence type="inferred from homology"/>
<keyword evidence="7 13" id="KW-0479">Metal-binding</keyword>
<dbReference type="InterPro" id="IPR036135">
    <property type="entry name" value="MoeA_linker/N_sf"/>
</dbReference>
<dbReference type="SMART" id="SM00852">
    <property type="entry name" value="MoCF_biosynth"/>
    <property type="match status" value="2"/>
</dbReference>
<dbReference type="SUPFAM" id="SSF53218">
    <property type="entry name" value="Molybdenum cofactor biosynthesis proteins"/>
    <property type="match status" value="2"/>
</dbReference>
<keyword evidence="8" id="KW-0547">Nucleotide-binding</keyword>
<dbReference type="Gene3D" id="3.90.105.10">
    <property type="entry name" value="Molybdopterin biosynthesis moea protein, domain 2"/>
    <property type="match status" value="1"/>
</dbReference>
<keyword evidence="11 13" id="KW-0501">Molybdenum cofactor biosynthesis</keyword>
<dbReference type="FunFam" id="3.40.980.10:FF:000002">
    <property type="entry name" value="Molybdopterin molybdenumtransferase"/>
    <property type="match status" value="1"/>
</dbReference>
<evidence type="ECO:0000313" key="15">
    <source>
        <dbReference type="EMBL" id="CAG9819731.1"/>
    </source>
</evidence>
<evidence type="ECO:0000256" key="13">
    <source>
        <dbReference type="RuleBase" id="RU365090"/>
    </source>
</evidence>
<keyword evidence="16" id="KW-1185">Reference proteome</keyword>
<keyword evidence="5 13" id="KW-0500">Molybdenum</keyword>
<feature type="domain" description="MoaB/Mog" evidence="14">
    <location>
        <begin position="384"/>
        <end position="527"/>
    </location>
</feature>
<comment type="catalytic activity">
    <reaction evidence="13">
        <text>molybdopterin + ATP + H(+) = adenylyl-molybdopterin + diphosphate</text>
        <dbReference type="Rhea" id="RHEA:31331"/>
        <dbReference type="ChEBI" id="CHEBI:15378"/>
        <dbReference type="ChEBI" id="CHEBI:30616"/>
        <dbReference type="ChEBI" id="CHEBI:33019"/>
        <dbReference type="ChEBI" id="CHEBI:58698"/>
        <dbReference type="ChEBI" id="CHEBI:62727"/>
    </reaction>
</comment>
<dbReference type="GO" id="GO:0097112">
    <property type="term" value="P:gamma-aminobutyric acid receptor clustering"/>
    <property type="evidence" value="ECO:0007669"/>
    <property type="project" value="TreeGrafter"/>
</dbReference>
<dbReference type="InterPro" id="IPR005111">
    <property type="entry name" value="MoeA_C_domain_IV"/>
</dbReference>
<keyword evidence="12" id="KW-0511">Multifunctional enzyme</keyword>
<evidence type="ECO:0000256" key="12">
    <source>
        <dbReference type="ARBA" id="ARBA00023268"/>
    </source>
</evidence>
<dbReference type="PANTHER" id="PTHR10192:SF5">
    <property type="entry name" value="GEPHYRIN"/>
    <property type="match status" value="1"/>
</dbReference>
<evidence type="ECO:0000313" key="16">
    <source>
        <dbReference type="Proteomes" id="UP001153737"/>
    </source>
</evidence>
<dbReference type="InterPro" id="IPR036688">
    <property type="entry name" value="MoeA_C_domain_IV_sf"/>
</dbReference>
<dbReference type="AlphaFoldDB" id="A0A9N9X2Z7"/>
<dbReference type="GO" id="GO:0005524">
    <property type="term" value="F:ATP binding"/>
    <property type="evidence" value="ECO:0007669"/>
    <property type="project" value="UniProtKB-UniRule"/>
</dbReference>
<evidence type="ECO:0000256" key="10">
    <source>
        <dbReference type="ARBA" id="ARBA00022842"/>
    </source>
</evidence>
<dbReference type="Gene3D" id="2.170.190.11">
    <property type="entry name" value="Molybdopterin biosynthesis moea protein, domain 3"/>
    <property type="match status" value="1"/>
</dbReference>
<dbReference type="Pfam" id="PF03454">
    <property type="entry name" value="MoeA_C"/>
    <property type="match status" value="1"/>
</dbReference>
<gene>
    <name evidence="15" type="ORF">PHAECO_LOCUS7076</name>
</gene>
<dbReference type="InterPro" id="IPR008284">
    <property type="entry name" value="MoCF_biosynth_CS"/>
</dbReference>
<comment type="cofactor">
    <cofactor evidence="1 13">
        <name>Mg(2+)</name>
        <dbReference type="ChEBI" id="CHEBI:18420"/>
    </cofactor>
</comment>
<evidence type="ECO:0000256" key="3">
    <source>
        <dbReference type="ARBA" id="ARBA00007589"/>
    </source>
</evidence>
<dbReference type="NCBIfam" id="TIGR00177">
    <property type="entry name" value="molyb_syn"/>
    <property type="match status" value="2"/>
</dbReference>
<comment type="pathway">
    <text evidence="2 13">Cofactor biosynthesis; molybdopterin biosynthesis.</text>
</comment>
<evidence type="ECO:0000256" key="6">
    <source>
        <dbReference type="ARBA" id="ARBA00022679"/>
    </source>
</evidence>
<dbReference type="Pfam" id="PF03453">
    <property type="entry name" value="MoeA_N"/>
    <property type="match status" value="1"/>
</dbReference>
<evidence type="ECO:0000256" key="8">
    <source>
        <dbReference type="ARBA" id="ARBA00022741"/>
    </source>
</evidence>
<dbReference type="EMBL" id="OU896709">
    <property type="protein sequence ID" value="CAG9819731.1"/>
    <property type="molecule type" value="Genomic_DNA"/>
</dbReference>
<dbReference type="FunFam" id="3.40.980.10:FF:000001">
    <property type="entry name" value="Molybdopterin molybdenumtransferase"/>
    <property type="match status" value="1"/>
</dbReference>
<name>A0A9N9X2Z7_PHACE</name>
<keyword evidence="10 13" id="KW-0460">Magnesium</keyword>
<dbReference type="InterPro" id="IPR038987">
    <property type="entry name" value="MoeA-like"/>
</dbReference>
<dbReference type="PANTHER" id="PTHR10192">
    <property type="entry name" value="MOLYBDOPTERIN BIOSYNTHESIS PROTEIN"/>
    <property type="match status" value="1"/>
</dbReference>
<evidence type="ECO:0000256" key="7">
    <source>
        <dbReference type="ARBA" id="ARBA00022723"/>
    </source>
</evidence>
<keyword evidence="6 13" id="KW-0808">Transferase</keyword>
<dbReference type="GO" id="GO:0098970">
    <property type="term" value="P:postsynaptic neurotransmitter receptor diffusion trapping"/>
    <property type="evidence" value="ECO:0007669"/>
    <property type="project" value="TreeGrafter"/>
</dbReference>
<dbReference type="GO" id="GO:0061599">
    <property type="term" value="F:molybdopterin molybdotransferase activity"/>
    <property type="evidence" value="ECO:0007669"/>
    <property type="project" value="UniProtKB-UniRule"/>
</dbReference>
<accession>A0A9N9X2Z7</accession>
<dbReference type="SUPFAM" id="SSF63867">
    <property type="entry name" value="MoeA C-terminal domain-like"/>
    <property type="match status" value="1"/>
</dbReference>
<comment type="similarity">
    <text evidence="3">In the N-terminal section; belongs to the MoaB/Mog family.</text>
</comment>
<dbReference type="OrthoDB" id="4349954at2759"/>
<evidence type="ECO:0000256" key="9">
    <source>
        <dbReference type="ARBA" id="ARBA00022840"/>
    </source>
</evidence>
<dbReference type="CDD" id="cd00887">
    <property type="entry name" value="MoeA"/>
    <property type="match status" value="1"/>
</dbReference>
<comment type="catalytic activity">
    <reaction evidence="13">
        <text>adenylyl-molybdopterin + molybdate = Mo-molybdopterin + AMP + H(+)</text>
        <dbReference type="Rhea" id="RHEA:35047"/>
        <dbReference type="ChEBI" id="CHEBI:15378"/>
        <dbReference type="ChEBI" id="CHEBI:36264"/>
        <dbReference type="ChEBI" id="CHEBI:62727"/>
        <dbReference type="ChEBI" id="CHEBI:71302"/>
        <dbReference type="ChEBI" id="CHEBI:456215"/>
    </reaction>
</comment>
<reference evidence="15" key="1">
    <citation type="submission" date="2022-01" db="EMBL/GenBank/DDBJ databases">
        <authorList>
            <person name="King R."/>
        </authorList>
    </citation>
    <scope>NUCLEOTIDE SEQUENCE</scope>
</reference>
<dbReference type="CDD" id="cd00886">
    <property type="entry name" value="MogA_MoaB"/>
    <property type="match status" value="1"/>
</dbReference>
<dbReference type="PROSITE" id="PS01078">
    <property type="entry name" value="MOCF_BIOSYNTHESIS_1"/>
    <property type="match status" value="1"/>
</dbReference>
<comment type="similarity">
    <text evidence="4">In the C-terminal section; belongs to the MoeA family.</text>
</comment>
<dbReference type="GO" id="GO:0006777">
    <property type="term" value="P:Mo-molybdopterin cofactor biosynthetic process"/>
    <property type="evidence" value="ECO:0007669"/>
    <property type="project" value="UniProtKB-UniRule"/>
</dbReference>
<dbReference type="SUPFAM" id="SSF63882">
    <property type="entry name" value="MoeA N-terminal region -like"/>
    <property type="match status" value="1"/>
</dbReference>
<comment type="function">
    <text evidence="13">Catalyzes two steps in the biosynthesis of the molybdenum cofactor. In the first step, molybdopterin is adenylated. Subsequently, molybdate is inserted into adenylated molybdopterin and AMP is released.</text>
</comment>
<dbReference type="GO" id="GO:0099634">
    <property type="term" value="C:postsynaptic specialization membrane"/>
    <property type="evidence" value="ECO:0007669"/>
    <property type="project" value="GOC"/>
</dbReference>